<dbReference type="InterPro" id="IPR023365">
    <property type="entry name" value="Sortase_dom-sf"/>
</dbReference>
<feature type="compositionally biased region" description="Low complexity" evidence="2">
    <location>
        <begin position="1"/>
        <end position="15"/>
    </location>
</feature>
<comment type="caution">
    <text evidence="4">The sequence shown here is derived from an EMBL/GenBank/DDBJ whole genome shotgun (WGS) entry which is preliminary data.</text>
</comment>
<evidence type="ECO:0000313" key="5">
    <source>
        <dbReference type="Proteomes" id="UP000295560"/>
    </source>
</evidence>
<evidence type="ECO:0000256" key="1">
    <source>
        <dbReference type="ARBA" id="ARBA00022801"/>
    </source>
</evidence>
<dbReference type="OrthoDB" id="525039at2"/>
<gene>
    <name evidence="4" type="ORF">EV378_1873</name>
</gene>
<evidence type="ECO:0000256" key="3">
    <source>
        <dbReference type="SAM" id="Phobius"/>
    </source>
</evidence>
<dbReference type="InterPro" id="IPR042001">
    <property type="entry name" value="Sortase_F"/>
</dbReference>
<feature type="compositionally biased region" description="Low complexity" evidence="2">
    <location>
        <begin position="100"/>
        <end position="116"/>
    </location>
</feature>
<keyword evidence="1" id="KW-0378">Hydrolase</keyword>
<name>A0A4R1HY36_PSEEN</name>
<feature type="transmembrane region" description="Helical" evidence="3">
    <location>
        <begin position="124"/>
        <end position="144"/>
    </location>
</feature>
<sequence>MTITGPDTGGPATTAQVLPASDAVPRPEAVGTPLAGPPSAPLITERVRIRPSTAGSAPDPRSGTSHGDGPSRSAVAAAPHVGASVRPVSCAATPPRSPARRTAGDGTSGTAAAGRRPAVRVHRVGPGVAAVLLVLTLLTVAAFVPPALGGTVAPLPTTTVRPAAAPEPGASAPTRVRVAALGLDGPVVPLGLDRAGALDVPRRGDVTGWYTGSPAPGRRGPSVLAAHVDWNHEPGPFFRLRELAAGDLVEVDRADGSVATFEVQAVRRYPKDAFPTDEVYGNVPWAGLRLVTCGGSFDRGARSYEDNVVAYAALVQPGRGPT</sequence>
<dbReference type="InterPro" id="IPR005754">
    <property type="entry name" value="Sortase"/>
</dbReference>
<dbReference type="CDD" id="cd05829">
    <property type="entry name" value="Sortase_F"/>
    <property type="match status" value="1"/>
</dbReference>
<dbReference type="NCBIfam" id="NF033748">
    <property type="entry name" value="class_F_sortase"/>
    <property type="match status" value="1"/>
</dbReference>
<accession>A0A4R1HY36</accession>
<feature type="region of interest" description="Disordered" evidence="2">
    <location>
        <begin position="1"/>
        <end position="116"/>
    </location>
</feature>
<dbReference type="GO" id="GO:0016787">
    <property type="term" value="F:hydrolase activity"/>
    <property type="evidence" value="ECO:0007669"/>
    <property type="project" value="UniProtKB-KW"/>
</dbReference>
<evidence type="ECO:0000256" key="2">
    <source>
        <dbReference type="SAM" id="MobiDB-lite"/>
    </source>
</evidence>
<organism evidence="4 5">
    <name type="scientific">Pseudonocardia endophytica</name>
    <dbReference type="NCBI Taxonomy" id="401976"/>
    <lineage>
        <taxon>Bacteria</taxon>
        <taxon>Bacillati</taxon>
        <taxon>Actinomycetota</taxon>
        <taxon>Actinomycetes</taxon>
        <taxon>Pseudonocardiales</taxon>
        <taxon>Pseudonocardiaceae</taxon>
        <taxon>Pseudonocardia</taxon>
    </lineage>
</organism>
<keyword evidence="3" id="KW-0472">Membrane</keyword>
<keyword evidence="5" id="KW-1185">Reference proteome</keyword>
<dbReference type="Gene3D" id="2.40.260.10">
    <property type="entry name" value="Sortase"/>
    <property type="match status" value="1"/>
</dbReference>
<keyword evidence="3" id="KW-0812">Transmembrane</keyword>
<reference evidence="4 5" key="1">
    <citation type="submission" date="2019-03" db="EMBL/GenBank/DDBJ databases">
        <title>Sequencing the genomes of 1000 actinobacteria strains.</title>
        <authorList>
            <person name="Klenk H.-P."/>
        </authorList>
    </citation>
    <scope>NUCLEOTIDE SEQUENCE [LARGE SCALE GENOMIC DNA]</scope>
    <source>
        <strain evidence="4 5">DSM 44969</strain>
    </source>
</reference>
<proteinExistence type="predicted"/>
<dbReference type="EMBL" id="SMFZ01000001">
    <property type="protein sequence ID" value="TCK26045.1"/>
    <property type="molecule type" value="Genomic_DNA"/>
</dbReference>
<dbReference type="AlphaFoldDB" id="A0A4R1HY36"/>
<dbReference type="Pfam" id="PF04203">
    <property type="entry name" value="Sortase"/>
    <property type="match status" value="1"/>
</dbReference>
<dbReference type="SUPFAM" id="SSF63817">
    <property type="entry name" value="Sortase"/>
    <property type="match status" value="1"/>
</dbReference>
<keyword evidence="3" id="KW-1133">Transmembrane helix</keyword>
<protein>
    <submittedName>
        <fullName evidence="4">Sortase family protein</fullName>
    </submittedName>
</protein>
<evidence type="ECO:0000313" key="4">
    <source>
        <dbReference type="EMBL" id="TCK26045.1"/>
    </source>
</evidence>
<dbReference type="Proteomes" id="UP000295560">
    <property type="component" value="Unassembled WGS sequence"/>
</dbReference>